<proteinExistence type="predicted"/>
<feature type="compositionally biased region" description="Polar residues" evidence="1">
    <location>
        <begin position="374"/>
        <end position="387"/>
    </location>
</feature>
<evidence type="ECO:0000313" key="2">
    <source>
        <dbReference type="EMBL" id="KAF6745005.1"/>
    </source>
</evidence>
<feature type="compositionally biased region" description="Acidic residues" evidence="1">
    <location>
        <begin position="634"/>
        <end position="646"/>
    </location>
</feature>
<reference evidence="2 3" key="1">
    <citation type="submission" date="2020-07" db="EMBL/GenBank/DDBJ databases">
        <title>Comparative genomics of pyrophilous fungi reveals a link between fire events and developmental genes.</title>
        <authorList>
            <consortium name="DOE Joint Genome Institute"/>
            <person name="Steindorff A.S."/>
            <person name="Carver A."/>
            <person name="Calhoun S."/>
            <person name="Stillman K."/>
            <person name="Liu H."/>
            <person name="Lipzen A."/>
            <person name="Pangilinan J."/>
            <person name="Labutti K."/>
            <person name="Bruns T.D."/>
            <person name="Grigoriev I.V."/>
        </authorList>
    </citation>
    <scope>NUCLEOTIDE SEQUENCE [LARGE SCALE GENOMIC DNA]</scope>
    <source>
        <strain evidence="2 3">CBS 144469</strain>
    </source>
</reference>
<dbReference type="EMBL" id="JACGCI010000111">
    <property type="protein sequence ID" value="KAF6745005.1"/>
    <property type="molecule type" value="Genomic_DNA"/>
</dbReference>
<feature type="compositionally biased region" description="Acidic residues" evidence="1">
    <location>
        <begin position="214"/>
        <end position="230"/>
    </location>
</feature>
<dbReference type="Proteomes" id="UP000521943">
    <property type="component" value="Unassembled WGS sequence"/>
</dbReference>
<feature type="region of interest" description="Disordered" evidence="1">
    <location>
        <begin position="130"/>
        <end position="427"/>
    </location>
</feature>
<evidence type="ECO:0008006" key="4">
    <source>
        <dbReference type="Google" id="ProtNLM"/>
    </source>
</evidence>
<comment type="caution">
    <text evidence="2">The sequence shown here is derived from an EMBL/GenBank/DDBJ whole genome shotgun (WGS) entry which is preliminary data.</text>
</comment>
<feature type="region of interest" description="Disordered" evidence="1">
    <location>
        <begin position="18"/>
        <end position="87"/>
    </location>
</feature>
<evidence type="ECO:0000256" key="1">
    <source>
        <dbReference type="SAM" id="MobiDB-lite"/>
    </source>
</evidence>
<organism evidence="2 3">
    <name type="scientific">Ephemerocybe angulata</name>
    <dbReference type="NCBI Taxonomy" id="980116"/>
    <lineage>
        <taxon>Eukaryota</taxon>
        <taxon>Fungi</taxon>
        <taxon>Dikarya</taxon>
        <taxon>Basidiomycota</taxon>
        <taxon>Agaricomycotina</taxon>
        <taxon>Agaricomycetes</taxon>
        <taxon>Agaricomycetidae</taxon>
        <taxon>Agaricales</taxon>
        <taxon>Agaricineae</taxon>
        <taxon>Psathyrellaceae</taxon>
        <taxon>Ephemerocybe</taxon>
    </lineage>
</organism>
<feature type="compositionally biased region" description="Basic and acidic residues" evidence="1">
    <location>
        <begin position="131"/>
        <end position="147"/>
    </location>
</feature>
<dbReference type="AlphaFoldDB" id="A0A8H6HDE4"/>
<protein>
    <recommendedName>
        <fullName evidence="4">BTB domain-containing protein</fullName>
    </recommendedName>
</protein>
<feature type="compositionally biased region" description="Basic and acidic residues" evidence="1">
    <location>
        <begin position="410"/>
        <end position="421"/>
    </location>
</feature>
<keyword evidence="3" id="KW-1185">Reference proteome</keyword>
<dbReference type="OrthoDB" id="2746456at2759"/>
<feature type="compositionally biased region" description="Acidic residues" evidence="1">
    <location>
        <begin position="297"/>
        <end position="306"/>
    </location>
</feature>
<feature type="region of interest" description="Disordered" evidence="1">
    <location>
        <begin position="629"/>
        <end position="654"/>
    </location>
</feature>
<feature type="compositionally biased region" description="Low complexity" evidence="1">
    <location>
        <begin position="57"/>
        <end position="67"/>
    </location>
</feature>
<name>A0A8H6HDE4_9AGAR</name>
<feature type="compositionally biased region" description="Acidic residues" evidence="1">
    <location>
        <begin position="148"/>
        <end position="168"/>
    </location>
</feature>
<accession>A0A8H6HDE4</accession>
<gene>
    <name evidence="2" type="ORF">DFP72DRAFT_856874</name>
</gene>
<feature type="compositionally biased region" description="Low complexity" evidence="1">
    <location>
        <begin position="19"/>
        <end position="47"/>
    </location>
</feature>
<feature type="compositionally biased region" description="Low complexity" evidence="1">
    <location>
        <begin position="396"/>
        <end position="409"/>
    </location>
</feature>
<sequence length="850" mass="92421">MASSRVVFPYLPRKKELKLSPASKLSTSSSITLRSTPPTTPAAAAPTRRTKPPRPSLSPISLNSSPIQSHSKTPSPSAAPFPGSISPLLASFMLDSGDFEVEERASTPVLSDSDEGEEEFAMWTQLWGALNKKEDTRVEDGPQREEYVNEDGDEDMDEEDQLEKEDEPIPPRYSISPKKCSGRVKPASPPLHDTRGKEIRVTGAGLSRRAAAEAESEGDKDQEGEEEEEGAPMNEAAVDADGGADEGETTPKRQFHSSVYALSPKKASQSAVAPSQDKVHAELSRSVSKKRARSEDLCQEEVGEGEVEARPLPALVLGSVRKRCAESGEDGEERSRKWAKVVKNGETQPPRPRASPHTPQHCPLPIENGAPPASKSNPTTLTTSASTCVKVKPRASTSTSTTAPSQQDTSQKHPSDKEKTQKSKTKTPMSVLYKKNTAHWALDGSMVVLLAGERYKIHRSRIVRGSAWFAEVLKTYSTSSSSAHPTTIQRRNTPRVWEEDEEVVVSLDGMGVRKRDWEALLEGMDSAVEWVHEQPPLKRVLGILRVAVRLRVSLFEGWGRRVLQEAFPDALDHMFSGEAGGYGGKAGGGCEGKGGGVEMAEVVSVARMCGLAGVVKRALWEVCTDESFGMSSGSEDDSDSDIDVEAGPEGGRREKEWTGRLDVKDVARMLVARSRIQIKWVSMTGVLPDIARCGEPSSSSATGTVSGVANMNADMLGGNVNVGASGLEDGVGAGWVRCVSHDVAAAREAHHRLVIRSGVQERWMVDPVRGFEVLAGLRWGRKEQERREKGEEDEDMYGGFCEGCVEQMRRVWMRTRERIWKDFGEVIAVAGEEDLSALEMRGTKGESGGI</sequence>
<evidence type="ECO:0000313" key="3">
    <source>
        <dbReference type="Proteomes" id="UP000521943"/>
    </source>
</evidence>